<keyword evidence="1" id="KW-0539">Nucleus</keyword>
<dbReference type="CDD" id="cd12148">
    <property type="entry name" value="fungal_TF_MHR"/>
    <property type="match status" value="1"/>
</dbReference>
<dbReference type="STRING" id="2316362.A0A4Q2D5X2"/>
<accession>A0A4Q2D5X2</accession>
<evidence type="ECO:0000313" key="5">
    <source>
        <dbReference type="Proteomes" id="UP000290288"/>
    </source>
</evidence>
<dbReference type="SUPFAM" id="SSF57701">
    <property type="entry name" value="Zn2/Cys6 DNA-binding domain"/>
    <property type="match status" value="1"/>
</dbReference>
<evidence type="ECO:0000256" key="2">
    <source>
        <dbReference type="SAM" id="MobiDB-lite"/>
    </source>
</evidence>
<feature type="region of interest" description="Disordered" evidence="2">
    <location>
        <begin position="132"/>
        <end position="156"/>
    </location>
</feature>
<dbReference type="OrthoDB" id="4456959at2759"/>
<dbReference type="PROSITE" id="PS00463">
    <property type="entry name" value="ZN2_CY6_FUNGAL_1"/>
    <property type="match status" value="1"/>
</dbReference>
<dbReference type="PANTHER" id="PTHR46910">
    <property type="entry name" value="TRANSCRIPTION FACTOR PDR1"/>
    <property type="match status" value="1"/>
</dbReference>
<dbReference type="PROSITE" id="PS50048">
    <property type="entry name" value="ZN2_CY6_FUNGAL_2"/>
    <property type="match status" value="1"/>
</dbReference>
<evidence type="ECO:0000313" key="4">
    <source>
        <dbReference type="EMBL" id="RXW13901.1"/>
    </source>
</evidence>
<dbReference type="GO" id="GO:0000981">
    <property type="term" value="F:DNA-binding transcription factor activity, RNA polymerase II-specific"/>
    <property type="evidence" value="ECO:0007669"/>
    <property type="project" value="InterPro"/>
</dbReference>
<organism evidence="4 5">
    <name type="scientific">Candolleomyces aberdarensis</name>
    <dbReference type="NCBI Taxonomy" id="2316362"/>
    <lineage>
        <taxon>Eukaryota</taxon>
        <taxon>Fungi</taxon>
        <taxon>Dikarya</taxon>
        <taxon>Basidiomycota</taxon>
        <taxon>Agaricomycotina</taxon>
        <taxon>Agaricomycetes</taxon>
        <taxon>Agaricomycetidae</taxon>
        <taxon>Agaricales</taxon>
        <taxon>Agaricineae</taxon>
        <taxon>Psathyrellaceae</taxon>
        <taxon>Candolleomyces</taxon>
    </lineage>
</organism>
<dbReference type="InterPro" id="IPR036864">
    <property type="entry name" value="Zn2-C6_fun-type_DNA-bd_sf"/>
</dbReference>
<dbReference type="GO" id="GO:0008270">
    <property type="term" value="F:zinc ion binding"/>
    <property type="evidence" value="ECO:0007669"/>
    <property type="project" value="InterPro"/>
</dbReference>
<dbReference type="Pfam" id="PF00172">
    <property type="entry name" value="Zn_clus"/>
    <property type="match status" value="1"/>
</dbReference>
<proteinExistence type="predicted"/>
<comment type="caution">
    <text evidence="4">The sequence shown here is derived from an EMBL/GenBank/DDBJ whole genome shotgun (WGS) entry which is preliminary data.</text>
</comment>
<protein>
    <recommendedName>
        <fullName evidence="3">Zn(2)-C6 fungal-type domain-containing protein</fullName>
    </recommendedName>
</protein>
<dbReference type="PANTHER" id="PTHR46910:SF38">
    <property type="entry name" value="ZN(2)-C6 FUNGAL-TYPE DOMAIN-CONTAINING PROTEIN"/>
    <property type="match status" value="1"/>
</dbReference>
<evidence type="ECO:0000259" key="3">
    <source>
        <dbReference type="PROSITE" id="PS50048"/>
    </source>
</evidence>
<dbReference type="CDD" id="cd00067">
    <property type="entry name" value="GAL4"/>
    <property type="match status" value="1"/>
</dbReference>
<dbReference type="InterPro" id="IPR001138">
    <property type="entry name" value="Zn2Cys6_DnaBD"/>
</dbReference>
<feature type="compositionally biased region" description="Low complexity" evidence="2">
    <location>
        <begin position="140"/>
        <end position="156"/>
    </location>
</feature>
<dbReference type="AlphaFoldDB" id="A0A4Q2D5X2"/>
<dbReference type="InterPro" id="IPR050987">
    <property type="entry name" value="AtrR-like"/>
</dbReference>
<gene>
    <name evidence="4" type="ORF">EST38_g11953</name>
</gene>
<evidence type="ECO:0000256" key="1">
    <source>
        <dbReference type="ARBA" id="ARBA00023242"/>
    </source>
</evidence>
<name>A0A4Q2D5X2_9AGAR</name>
<dbReference type="Proteomes" id="UP000290288">
    <property type="component" value="Unassembled WGS sequence"/>
</dbReference>
<dbReference type="EMBL" id="SDEE01000804">
    <property type="protein sequence ID" value="RXW13901.1"/>
    <property type="molecule type" value="Genomic_DNA"/>
</dbReference>
<keyword evidence="5" id="KW-1185">Reference proteome</keyword>
<dbReference type="Gene3D" id="4.10.240.10">
    <property type="entry name" value="Zn(2)-C6 fungal-type DNA-binding domain"/>
    <property type="match status" value="1"/>
</dbReference>
<sequence length="587" mass="65542">MAPEVEYRFQNLEGPVKAKRRRLRGACDVCRHRKIRCDASEKRGQKCSNCTSCGTECTHLYIAQTKSQALRYHQDANSQGKSLAEIQEGMDPLLKTILSGSYQAPTNPVLAREVIIDLARYARTLEAAVANGDGRTASTPSLGPEPSSSISGISPGSIPARESVLESYNKPDDAPAGDGEEISAISDTLANTLKRSLTLSSSTERFFGPSSDVALVDTTTLELEGVSRRWFDQELTIRSVKQHMRPEFWTVYPWEQPPPLENRPYDFPPPDLLENLVQLYYDCVNIYIPLLHRPTFEKSLKAGLHLTDPDFGGLVMGLAITFLQATSIADRSWYLVGFGVRAAQDIGLNKGDGTRPTPETVGRPAAINASDFDVEMPIDCDDEYWDHPEPELAFKQPPGIPSKVSYFCSLLKLFEIHCSSHRAFYSVKRPDPPPGISDIEWDRITLANLDSAMNAWVDNVPEHLRWNPDRLEGPFLNQSAKLFTTYYATQMLAHRQFVMCKAYQKLAMSSLAICINAARACTRIMEIQSRTGKILAPHAQPALFTAGLMLILNVWRARDTGHALADERKDIDAVFTCIKVIKRYEDR</sequence>
<feature type="domain" description="Zn(2)-C6 fungal-type" evidence="3">
    <location>
        <begin position="26"/>
        <end position="59"/>
    </location>
</feature>
<reference evidence="4 5" key="1">
    <citation type="submission" date="2019-01" db="EMBL/GenBank/DDBJ databases">
        <title>Draft genome sequence of Psathyrella aberdarensis IHI B618.</title>
        <authorList>
            <person name="Buettner E."/>
            <person name="Kellner H."/>
        </authorList>
    </citation>
    <scope>NUCLEOTIDE SEQUENCE [LARGE SCALE GENOMIC DNA]</scope>
    <source>
        <strain evidence="4 5">IHI B618</strain>
    </source>
</reference>
<dbReference type="SMART" id="SM00066">
    <property type="entry name" value="GAL4"/>
    <property type="match status" value="1"/>
</dbReference>